<organism evidence="1 2">
    <name type="scientific">Lactuca saligna</name>
    <name type="common">Willowleaf lettuce</name>
    <dbReference type="NCBI Taxonomy" id="75948"/>
    <lineage>
        <taxon>Eukaryota</taxon>
        <taxon>Viridiplantae</taxon>
        <taxon>Streptophyta</taxon>
        <taxon>Embryophyta</taxon>
        <taxon>Tracheophyta</taxon>
        <taxon>Spermatophyta</taxon>
        <taxon>Magnoliopsida</taxon>
        <taxon>eudicotyledons</taxon>
        <taxon>Gunneridae</taxon>
        <taxon>Pentapetalae</taxon>
        <taxon>asterids</taxon>
        <taxon>campanulids</taxon>
        <taxon>Asterales</taxon>
        <taxon>Asteraceae</taxon>
        <taxon>Cichorioideae</taxon>
        <taxon>Cichorieae</taxon>
        <taxon>Lactucinae</taxon>
        <taxon>Lactuca</taxon>
    </lineage>
</organism>
<dbReference type="PANTHER" id="PTHR34396">
    <property type="entry name" value="OS03G0264950 PROTEIN-RELATED"/>
    <property type="match status" value="1"/>
</dbReference>
<sequence length="207" mass="23348">MDSFAEIQFNPKEEDIPNELIVSAGCPRRRLNPHWSQSRSISLCVHRSSLVAGHLDQLLYSIRSSPSPPQSSPITALQLAVSSSVCNRDQISLNMSTTNDYIEVEDETIEVDNLTNDQVPQEKEKKTKEFNPRSKVWKEFERYKGENGVIKCKCMHCGGGNYKCESGVYGTKNLGYHLTKCKSYFDKVNGGQKQLVFQHGEENKLSA</sequence>
<name>A0AA36EC55_LACSI</name>
<dbReference type="Proteomes" id="UP001177003">
    <property type="component" value="Chromosome 5"/>
</dbReference>
<protein>
    <recommendedName>
        <fullName evidence="3">BED-type domain-containing protein</fullName>
    </recommendedName>
</protein>
<dbReference type="GO" id="GO:1990837">
    <property type="term" value="F:sequence-specific double-stranded DNA binding"/>
    <property type="evidence" value="ECO:0007669"/>
    <property type="project" value="TreeGrafter"/>
</dbReference>
<evidence type="ECO:0008006" key="3">
    <source>
        <dbReference type="Google" id="ProtNLM"/>
    </source>
</evidence>
<keyword evidence="2" id="KW-1185">Reference proteome</keyword>
<evidence type="ECO:0000313" key="2">
    <source>
        <dbReference type="Proteomes" id="UP001177003"/>
    </source>
</evidence>
<dbReference type="AlphaFoldDB" id="A0AA36EC55"/>
<evidence type="ECO:0000313" key="1">
    <source>
        <dbReference type="EMBL" id="CAI9288520.1"/>
    </source>
</evidence>
<proteinExistence type="predicted"/>
<reference evidence="1" key="1">
    <citation type="submission" date="2023-04" db="EMBL/GenBank/DDBJ databases">
        <authorList>
            <person name="Vijverberg K."/>
            <person name="Xiong W."/>
            <person name="Schranz E."/>
        </authorList>
    </citation>
    <scope>NUCLEOTIDE SEQUENCE</scope>
</reference>
<accession>A0AA36EC55</accession>
<dbReference type="SMART" id="SM00614">
    <property type="entry name" value="ZnF_BED"/>
    <property type="match status" value="1"/>
</dbReference>
<gene>
    <name evidence="1" type="ORF">LSALG_LOCUS27813</name>
</gene>
<dbReference type="GO" id="GO:0005634">
    <property type="term" value="C:nucleus"/>
    <property type="evidence" value="ECO:0007669"/>
    <property type="project" value="TreeGrafter"/>
</dbReference>
<dbReference type="GO" id="GO:0006357">
    <property type="term" value="P:regulation of transcription by RNA polymerase II"/>
    <property type="evidence" value="ECO:0007669"/>
    <property type="project" value="TreeGrafter"/>
</dbReference>
<dbReference type="PANTHER" id="PTHR34396:SF27">
    <property type="entry name" value="OS08G0208700 PROTEIN"/>
    <property type="match status" value="1"/>
</dbReference>
<dbReference type="EMBL" id="OX465081">
    <property type="protein sequence ID" value="CAI9288520.1"/>
    <property type="molecule type" value="Genomic_DNA"/>
</dbReference>
<dbReference type="InterPro" id="IPR053031">
    <property type="entry name" value="Cuticle_assoc_protein"/>
</dbReference>